<dbReference type="InterPro" id="IPR019844">
    <property type="entry name" value="CSD_CS"/>
</dbReference>
<keyword evidence="3" id="KW-1185">Reference proteome</keyword>
<reference evidence="2" key="2">
    <citation type="submission" date="2021-03" db="UniProtKB">
        <authorList>
            <consortium name="EnsemblPlants"/>
        </authorList>
    </citation>
    <scope>IDENTIFICATION</scope>
</reference>
<dbReference type="Gramene" id="AUR62029473-RA">
    <property type="protein sequence ID" value="AUR62029473-RA:cds"/>
    <property type="gene ID" value="AUR62029473"/>
</dbReference>
<dbReference type="PRINTS" id="PR00050">
    <property type="entry name" value="COLDSHOCK"/>
</dbReference>
<dbReference type="PANTHER" id="PTHR46565">
    <property type="entry name" value="COLD SHOCK DOMAIN PROTEIN 2"/>
    <property type="match status" value="1"/>
</dbReference>
<dbReference type="CDD" id="cd04458">
    <property type="entry name" value="CSP_CDS"/>
    <property type="match status" value="1"/>
</dbReference>
<dbReference type="PROSITE" id="PS00352">
    <property type="entry name" value="CSD_1"/>
    <property type="match status" value="1"/>
</dbReference>
<dbReference type="Pfam" id="PF00313">
    <property type="entry name" value="CSD"/>
    <property type="match status" value="1"/>
</dbReference>
<dbReference type="SUPFAM" id="SSF50249">
    <property type="entry name" value="Nucleic acid-binding proteins"/>
    <property type="match status" value="1"/>
</dbReference>
<dbReference type="GO" id="GO:0003676">
    <property type="term" value="F:nucleic acid binding"/>
    <property type="evidence" value="ECO:0007669"/>
    <property type="project" value="InterPro"/>
</dbReference>
<dbReference type="EnsemblPlants" id="AUR62029473-RA">
    <property type="protein sequence ID" value="AUR62029473-RA:cds"/>
    <property type="gene ID" value="AUR62029473"/>
</dbReference>
<dbReference type="Proteomes" id="UP000596660">
    <property type="component" value="Unplaced"/>
</dbReference>
<dbReference type="InterPro" id="IPR012340">
    <property type="entry name" value="NA-bd_OB-fold"/>
</dbReference>
<evidence type="ECO:0000259" key="1">
    <source>
        <dbReference type="PROSITE" id="PS51857"/>
    </source>
</evidence>
<protein>
    <recommendedName>
        <fullName evidence="1">CSD domain-containing protein</fullName>
    </recommendedName>
</protein>
<accession>A0A803MHM1</accession>
<name>A0A803MHM1_CHEQI</name>
<dbReference type="PANTHER" id="PTHR46565:SF20">
    <property type="entry name" value="COLD SHOCK DOMAIN-CONTAINING PROTEIN 4"/>
    <property type="match status" value="1"/>
</dbReference>
<dbReference type="InterPro" id="IPR002059">
    <property type="entry name" value="CSP_DNA-bd"/>
</dbReference>
<sequence>MALEDRSRGVVRWFSDSKGYGFITPEDEGEELFVHHSSIKSEGYRTLTEGATVEFTFAVGSDNKPKAVDVTGPDEILIVIEKQSRQAVAGAPAESRRGWDLRSERECDDGVAGWKFEGADDGCSCCYVVVARI</sequence>
<dbReference type="InterPro" id="IPR011129">
    <property type="entry name" value="CSD"/>
</dbReference>
<organism evidence="2 3">
    <name type="scientific">Chenopodium quinoa</name>
    <name type="common">Quinoa</name>
    <dbReference type="NCBI Taxonomy" id="63459"/>
    <lineage>
        <taxon>Eukaryota</taxon>
        <taxon>Viridiplantae</taxon>
        <taxon>Streptophyta</taxon>
        <taxon>Embryophyta</taxon>
        <taxon>Tracheophyta</taxon>
        <taxon>Spermatophyta</taxon>
        <taxon>Magnoliopsida</taxon>
        <taxon>eudicotyledons</taxon>
        <taxon>Gunneridae</taxon>
        <taxon>Pentapetalae</taxon>
        <taxon>Caryophyllales</taxon>
        <taxon>Chenopodiaceae</taxon>
        <taxon>Chenopodioideae</taxon>
        <taxon>Atripliceae</taxon>
        <taxon>Chenopodium</taxon>
    </lineage>
</organism>
<dbReference type="AlphaFoldDB" id="A0A803MHM1"/>
<feature type="domain" description="CSD" evidence="1">
    <location>
        <begin position="6"/>
        <end position="72"/>
    </location>
</feature>
<evidence type="ECO:0000313" key="2">
    <source>
        <dbReference type="EnsemblPlants" id="AUR62029473-RA:cds"/>
    </source>
</evidence>
<reference evidence="2" key="1">
    <citation type="journal article" date="2017" name="Nature">
        <title>The genome of Chenopodium quinoa.</title>
        <authorList>
            <person name="Jarvis D.E."/>
            <person name="Ho Y.S."/>
            <person name="Lightfoot D.J."/>
            <person name="Schmoeckel S.M."/>
            <person name="Li B."/>
            <person name="Borm T.J.A."/>
            <person name="Ohyanagi H."/>
            <person name="Mineta K."/>
            <person name="Michell C.T."/>
            <person name="Saber N."/>
            <person name="Kharbatia N.M."/>
            <person name="Rupper R.R."/>
            <person name="Sharp A.R."/>
            <person name="Dally N."/>
            <person name="Boughton B.A."/>
            <person name="Woo Y.H."/>
            <person name="Gao G."/>
            <person name="Schijlen E.G.W.M."/>
            <person name="Guo X."/>
            <person name="Momin A.A."/>
            <person name="Negrao S."/>
            <person name="Al-Babili S."/>
            <person name="Gehring C."/>
            <person name="Roessner U."/>
            <person name="Jung C."/>
            <person name="Murphy K."/>
            <person name="Arold S.T."/>
            <person name="Gojobori T."/>
            <person name="van der Linden C.G."/>
            <person name="van Loo E.N."/>
            <person name="Jellen E.N."/>
            <person name="Maughan P.J."/>
            <person name="Tester M."/>
        </authorList>
    </citation>
    <scope>NUCLEOTIDE SEQUENCE [LARGE SCALE GENOMIC DNA]</scope>
    <source>
        <strain evidence="2">cv. PI 614886</strain>
    </source>
</reference>
<dbReference type="Gene3D" id="2.40.50.140">
    <property type="entry name" value="Nucleic acid-binding proteins"/>
    <property type="match status" value="1"/>
</dbReference>
<proteinExistence type="predicted"/>
<dbReference type="PROSITE" id="PS51857">
    <property type="entry name" value="CSD_2"/>
    <property type="match status" value="1"/>
</dbReference>
<dbReference type="SMART" id="SM00357">
    <property type="entry name" value="CSP"/>
    <property type="match status" value="1"/>
</dbReference>
<evidence type="ECO:0000313" key="3">
    <source>
        <dbReference type="Proteomes" id="UP000596660"/>
    </source>
</evidence>